<evidence type="ECO:0000313" key="1">
    <source>
        <dbReference type="EMBL" id="BBZ64328.1"/>
    </source>
</evidence>
<reference evidence="1 2" key="1">
    <citation type="journal article" date="2019" name="Emerg. Microbes Infect.">
        <title>Comprehensive subspecies identification of 175 nontuberculous mycobacteria species based on 7547 genomic profiles.</title>
        <authorList>
            <person name="Matsumoto Y."/>
            <person name="Kinjo T."/>
            <person name="Motooka D."/>
            <person name="Nabeya D."/>
            <person name="Jung N."/>
            <person name="Uechi K."/>
            <person name="Horii T."/>
            <person name="Iida T."/>
            <person name="Fujita J."/>
            <person name="Nakamura S."/>
        </authorList>
    </citation>
    <scope>NUCLEOTIDE SEQUENCE [LARGE SCALE GENOMIC DNA]</scope>
    <source>
        <strain evidence="1 2">JCM 15658</strain>
    </source>
</reference>
<accession>A0AAD1N0C3</accession>
<protein>
    <submittedName>
        <fullName evidence="1">Uncharacterized protein</fullName>
    </submittedName>
</protein>
<organism evidence="1 2">
    <name type="scientific">Mycolicibacterium monacense</name>
    <name type="common">Mycobacterium monacense</name>
    <dbReference type="NCBI Taxonomy" id="85693"/>
    <lineage>
        <taxon>Bacteria</taxon>
        <taxon>Bacillati</taxon>
        <taxon>Actinomycetota</taxon>
        <taxon>Actinomycetes</taxon>
        <taxon>Mycobacteriales</taxon>
        <taxon>Mycobacteriaceae</taxon>
        <taxon>Mycolicibacterium</taxon>
    </lineage>
</organism>
<name>A0AAD1N0C3_MYCMB</name>
<proteinExistence type="predicted"/>
<dbReference type="Proteomes" id="UP000466039">
    <property type="component" value="Chromosome"/>
</dbReference>
<evidence type="ECO:0000313" key="2">
    <source>
        <dbReference type="Proteomes" id="UP000466039"/>
    </source>
</evidence>
<sequence length="75" mass="7938">MFRITARREQTSPNCMVTDCAVSATTPAWVAVSRMIAGPAAPQMSATLPVCDADDLRNNSGDVFHAGGEQRQASV</sequence>
<keyword evidence="2" id="KW-1185">Reference proteome</keyword>
<dbReference type="AlphaFoldDB" id="A0AAD1N0C3"/>
<gene>
    <name evidence="1" type="ORF">MMON_56290</name>
</gene>
<dbReference type="EMBL" id="AP022617">
    <property type="protein sequence ID" value="BBZ64328.1"/>
    <property type="molecule type" value="Genomic_DNA"/>
</dbReference>